<dbReference type="AlphaFoldDB" id="A0A9D3Z0G3"/>
<evidence type="ECO:0000313" key="2">
    <source>
        <dbReference type="Proteomes" id="UP000828390"/>
    </source>
</evidence>
<dbReference type="Proteomes" id="UP000828390">
    <property type="component" value="Unassembled WGS sequence"/>
</dbReference>
<reference evidence="1" key="1">
    <citation type="journal article" date="2019" name="bioRxiv">
        <title>The Genome of the Zebra Mussel, Dreissena polymorpha: A Resource for Invasive Species Research.</title>
        <authorList>
            <person name="McCartney M.A."/>
            <person name="Auch B."/>
            <person name="Kono T."/>
            <person name="Mallez S."/>
            <person name="Zhang Y."/>
            <person name="Obille A."/>
            <person name="Becker A."/>
            <person name="Abrahante J.E."/>
            <person name="Garbe J."/>
            <person name="Badalamenti J.P."/>
            <person name="Herman A."/>
            <person name="Mangelson H."/>
            <person name="Liachko I."/>
            <person name="Sullivan S."/>
            <person name="Sone E.D."/>
            <person name="Koren S."/>
            <person name="Silverstein K.A.T."/>
            <person name="Beckman K.B."/>
            <person name="Gohl D.M."/>
        </authorList>
    </citation>
    <scope>NUCLEOTIDE SEQUENCE</scope>
    <source>
        <strain evidence="1">Duluth1</strain>
        <tissue evidence="1">Whole animal</tissue>
    </source>
</reference>
<proteinExistence type="predicted"/>
<organism evidence="1 2">
    <name type="scientific">Dreissena polymorpha</name>
    <name type="common">Zebra mussel</name>
    <name type="synonym">Mytilus polymorpha</name>
    <dbReference type="NCBI Taxonomy" id="45954"/>
    <lineage>
        <taxon>Eukaryota</taxon>
        <taxon>Metazoa</taxon>
        <taxon>Spiralia</taxon>
        <taxon>Lophotrochozoa</taxon>
        <taxon>Mollusca</taxon>
        <taxon>Bivalvia</taxon>
        <taxon>Autobranchia</taxon>
        <taxon>Heteroconchia</taxon>
        <taxon>Euheterodonta</taxon>
        <taxon>Imparidentia</taxon>
        <taxon>Neoheterodontei</taxon>
        <taxon>Myida</taxon>
        <taxon>Dreissenoidea</taxon>
        <taxon>Dreissenidae</taxon>
        <taxon>Dreissena</taxon>
    </lineage>
</organism>
<gene>
    <name evidence="1" type="ORF">DPMN_070263</name>
</gene>
<evidence type="ECO:0000313" key="1">
    <source>
        <dbReference type="EMBL" id="KAH3710768.1"/>
    </source>
</evidence>
<sequence length="88" mass="9613">MMNCDQKLFEYSDEDVSETENKDVVDVLLRNSLSENPKVSLKGKTAVRKGDSEAESAVKPAWTGIISKPCPVVVSKPTVQKGTNYIPA</sequence>
<name>A0A9D3Z0G3_DREPO</name>
<reference evidence="1" key="2">
    <citation type="submission" date="2020-11" db="EMBL/GenBank/DDBJ databases">
        <authorList>
            <person name="McCartney M.A."/>
            <person name="Auch B."/>
            <person name="Kono T."/>
            <person name="Mallez S."/>
            <person name="Becker A."/>
            <person name="Gohl D.M."/>
            <person name="Silverstein K.A.T."/>
            <person name="Koren S."/>
            <person name="Bechman K.B."/>
            <person name="Herman A."/>
            <person name="Abrahante J.E."/>
            <person name="Garbe J."/>
        </authorList>
    </citation>
    <scope>NUCLEOTIDE SEQUENCE</scope>
    <source>
        <strain evidence="1">Duluth1</strain>
        <tissue evidence="1">Whole animal</tissue>
    </source>
</reference>
<comment type="caution">
    <text evidence="1">The sequence shown here is derived from an EMBL/GenBank/DDBJ whole genome shotgun (WGS) entry which is preliminary data.</text>
</comment>
<dbReference type="EMBL" id="JAIWYP010000014">
    <property type="protein sequence ID" value="KAH3710768.1"/>
    <property type="molecule type" value="Genomic_DNA"/>
</dbReference>
<protein>
    <submittedName>
        <fullName evidence="1">Uncharacterized protein</fullName>
    </submittedName>
</protein>
<accession>A0A9D3Z0G3</accession>
<keyword evidence="2" id="KW-1185">Reference proteome</keyword>